<reference evidence="2" key="1">
    <citation type="submission" date="2020-05" db="EMBL/GenBank/DDBJ databases">
        <title>Mycena genomes resolve the evolution of fungal bioluminescence.</title>
        <authorList>
            <person name="Tsai I.J."/>
        </authorList>
    </citation>
    <scope>NUCLEOTIDE SEQUENCE</scope>
    <source>
        <strain evidence="2">CCC161011</strain>
    </source>
</reference>
<name>A0A8H7D840_9AGAR</name>
<evidence type="ECO:0000256" key="1">
    <source>
        <dbReference type="SAM" id="MobiDB-lite"/>
    </source>
</evidence>
<feature type="region of interest" description="Disordered" evidence="1">
    <location>
        <begin position="413"/>
        <end position="440"/>
    </location>
</feature>
<dbReference type="EMBL" id="JACAZI010000004">
    <property type="protein sequence ID" value="KAF7362952.1"/>
    <property type="molecule type" value="Genomic_DNA"/>
</dbReference>
<feature type="compositionally biased region" description="Polar residues" evidence="1">
    <location>
        <begin position="1061"/>
        <end position="1078"/>
    </location>
</feature>
<gene>
    <name evidence="2" type="ORF">MVEN_00646500</name>
</gene>
<evidence type="ECO:0000313" key="3">
    <source>
        <dbReference type="Proteomes" id="UP000620124"/>
    </source>
</evidence>
<organism evidence="2 3">
    <name type="scientific">Mycena venus</name>
    <dbReference type="NCBI Taxonomy" id="2733690"/>
    <lineage>
        <taxon>Eukaryota</taxon>
        <taxon>Fungi</taxon>
        <taxon>Dikarya</taxon>
        <taxon>Basidiomycota</taxon>
        <taxon>Agaricomycotina</taxon>
        <taxon>Agaricomycetes</taxon>
        <taxon>Agaricomycetidae</taxon>
        <taxon>Agaricales</taxon>
        <taxon>Marasmiineae</taxon>
        <taxon>Mycenaceae</taxon>
        <taxon>Mycena</taxon>
    </lineage>
</organism>
<protein>
    <submittedName>
        <fullName evidence="2">Uncharacterized protein</fullName>
    </submittedName>
</protein>
<dbReference type="Proteomes" id="UP000620124">
    <property type="component" value="Unassembled WGS sequence"/>
</dbReference>
<sequence>MCNDGNSAPQSIRYLNAQLAALWENADDCAKQAGKNPNFKSEHWEKGKYTRALAQYHYLGKRTASKITGEKDLLFSASFGKPTLEVICNHEVVLHLTIRDGHLNTELTNATKPGYRFDKKHHFSMDGLQVSYRMKFSRGSIKGRDSKIGNHGSKHLIQMMILDIDSAKLVKYKPSLSVKVKDALAFYLHEYLHFLRNAGNHVLFNLPDFDDDKFSPKIDYSLVSKALEVEEFCCDTVHDTNLSEINKYMYEKWLMAAALGRPRDVLSVCLAEISSTWVMNTSIDTHFHIRFGAPQVKALCSHEVLLYFTVEDIAFFGSSDFSQEPLDIYHGWKIAFIIDVTQEKEGSVTKLKLDFSSARYSRHFSITPETIDIAVTYFEKIVKFLTIDYLDILTSYSLHVVYDVDSAIELHGGSGGGESDSHTAEWTDGSDEEDGHRYGGGRQTGSIMIWTERIEKLILGGYDQVLAISERSLRELFLSYYRQGLKGKDLYHCFTHWKSDLFSVHFEAIDVRLLSNDRAIVWVNIHNGELAIESRTEHQDFWTYIGFKKAKSTQKTIKREFAEVSIAFEVGLKVVEHKELSTGTSWQQSVFENSYLHRCHHSARATRAYRHLILDFQNAKHIPALSSTAGLHGTGDREAVLKLETVLQYTRDYLEHLSHHGHNIIHSVPVFTANANSFGITSVTYQVVTKTKVTLETCRHTIKDSDGPVILILGMCGFRPMPTVRLQWFSGWVLSGQKSLGSICLSREMFLEGRLLKLLALVNKKTTIVPEWAGIVNGDWDYELTILEKHSRRQNERGSWKFFGRTDKSLDYIWDHHDEWKHDSKHDGFSGEEKHGEYSVSCRTKNKLSIPTYFRQGCLEVTIQGESMLKISKKQDGLPSWRKKTSAKWSASIEVHSRADGLHIEVVGGEMPVFSDVESEGECSMDVLNAHMKQFPSKIDLHDAIHDLKDLLQGTWDYSYPGMGAYALSSPVFTRHGDLIVELSAFSSPSNGIISNGGDIFTKAKNAISNVVTHSLLSSSEQLTSASSTDITLTTPLREKTVSELPVSTKAPPQPTPPMTVKSNGKASEKNGVSNGQKGANGNGFPAAAA</sequence>
<dbReference type="OrthoDB" id="5429442at2759"/>
<dbReference type="AlphaFoldDB" id="A0A8H7D840"/>
<proteinExistence type="predicted"/>
<accession>A0A8H7D840</accession>
<evidence type="ECO:0000313" key="2">
    <source>
        <dbReference type="EMBL" id="KAF7362952.1"/>
    </source>
</evidence>
<comment type="caution">
    <text evidence="2">The sequence shown here is derived from an EMBL/GenBank/DDBJ whole genome shotgun (WGS) entry which is preliminary data.</text>
</comment>
<keyword evidence="3" id="KW-1185">Reference proteome</keyword>
<feature type="region of interest" description="Disordered" evidence="1">
    <location>
        <begin position="1025"/>
        <end position="1090"/>
    </location>
</feature>